<proteinExistence type="predicted"/>
<dbReference type="Proteomes" id="UP001597192">
    <property type="component" value="Unassembled WGS sequence"/>
</dbReference>
<organism evidence="2 3">
    <name type="scientific">Lacticaseibacillus yichunensis</name>
    <dbReference type="NCBI Taxonomy" id="2486015"/>
    <lineage>
        <taxon>Bacteria</taxon>
        <taxon>Bacillati</taxon>
        <taxon>Bacillota</taxon>
        <taxon>Bacilli</taxon>
        <taxon>Lactobacillales</taxon>
        <taxon>Lactobacillaceae</taxon>
        <taxon>Lacticaseibacillus</taxon>
    </lineage>
</organism>
<dbReference type="Pfam" id="PF08240">
    <property type="entry name" value="ADH_N"/>
    <property type="match status" value="1"/>
</dbReference>
<dbReference type="InterPro" id="IPR020843">
    <property type="entry name" value="ER"/>
</dbReference>
<dbReference type="PANTHER" id="PTHR43482:SF1">
    <property type="entry name" value="PROTEIN AST1-RELATED"/>
    <property type="match status" value="1"/>
</dbReference>
<evidence type="ECO:0000313" key="3">
    <source>
        <dbReference type="Proteomes" id="UP001597192"/>
    </source>
</evidence>
<dbReference type="SUPFAM" id="SSF50129">
    <property type="entry name" value="GroES-like"/>
    <property type="match status" value="1"/>
</dbReference>
<dbReference type="SUPFAM" id="SSF51735">
    <property type="entry name" value="NAD(P)-binding Rossmann-fold domains"/>
    <property type="match status" value="1"/>
</dbReference>
<dbReference type="SMART" id="SM00829">
    <property type="entry name" value="PKS_ER"/>
    <property type="match status" value="1"/>
</dbReference>
<dbReference type="InterPro" id="IPR014182">
    <property type="entry name" value="ADH_Zn_typ-1"/>
</dbReference>
<dbReference type="Gene3D" id="3.90.180.10">
    <property type="entry name" value="Medium-chain alcohol dehydrogenases, catalytic domain"/>
    <property type="match status" value="1"/>
</dbReference>
<comment type="caution">
    <text evidence="2">The sequence shown here is derived from an EMBL/GenBank/DDBJ whole genome shotgun (WGS) entry which is preliminary data.</text>
</comment>
<gene>
    <name evidence="2" type="ORF">ACFQ47_07925</name>
</gene>
<dbReference type="EMBL" id="JBHTOG010000040">
    <property type="protein sequence ID" value="MFD1432608.1"/>
    <property type="molecule type" value="Genomic_DNA"/>
</dbReference>
<dbReference type="CDD" id="cd08252">
    <property type="entry name" value="AL_MDR"/>
    <property type="match status" value="1"/>
</dbReference>
<feature type="domain" description="Enoyl reductase (ER)" evidence="1">
    <location>
        <begin position="15"/>
        <end position="334"/>
    </location>
</feature>
<evidence type="ECO:0000259" key="1">
    <source>
        <dbReference type="SMART" id="SM00829"/>
    </source>
</evidence>
<dbReference type="RefSeq" id="WP_125697737.1">
    <property type="nucleotide sequence ID" value="NZ_JBHTOG010000040.1"/>
</dbReference>
<name>A0ABW4CRA7_9LACO</name>
<dbReference type="InterPro" id="IPR036291">
    <property type="entry name" value="NAD(P)-bd_dom_sf"/>
</dbReference>
<keyword evidence="3" id="KW-1185">Reference proteome</keyword>
<dbReference type="InterPro" id="IPR052585">
    <property type="entry name" value="Lipid_raft_assoc_Zn_ADH"/>
</dbReference>
<dbReference type="InterPro" id="IPR011032">
    <property type="entry name" value="GroES-like_sf"/>
</dbReference>
<protein>
    <submittedName>
        <fullName evidence="2">Zinc-binding alcohol dehydrogenase family protein</fullName>
    </submittedName>
</protein>
<evidence type="ECO:0000313" key="2">
    <source>
        <dbReference type="EMBL" id="MFD1432608.1"/>
    </source>
</evidence>
<dbReference type="InterPro" id="IPR013154">
    <property type="entry name" value="ADH-like_N"/>
</dbReference>
<accession>A0ABW4CRA7</accession>
<dbReference type="Pfam" id="PF13602">
    <property type="entry name" value="ADH_zinc_N_2"/>
    <property type="match status" value="1"/>
</dbReference>
<dbReference type="PANTHER" id="PTHR43482">
    <property type="entry name" value="PROTEIN AST1-RELATED"/>
    <property type="match status" value="1"/>
</dbReference>
<sequence length="340" mass="36400">MSHHAFGFYQGLPLSDPASLQLITVPDEQPQPYDLLVQVAGFSINPVDTKRRQNAPATTTPQIVGYDSVGTVLARGAEVLDFAIGDRVLYAGTTRRAGSYQEQQLIDSRLVAKAPSALSDADAAALPLVSLTAWELLFEKMGFVPEADANVGKTLLVINGAGGVGSLLTQLANWAGLTVIATASPVNHDWLIAHGVALALDYHSDLEAALAENNIRQVNGVAILFAPAPYFQLACQLIAPFGHIATIVTPDRPLPVALLKDKAASFDLEYMFTKSDFSWEITSQGKILTRIAELAATRKITASVTRHYDTRSLANLRDATARSEAGHQVGKIVLTGPFES</sequence>
<dbReference type="Gene3D" id="3.40.50.720">
    <property type="entry name" value="NAD(P)-binding Rossmann-like Domain"/>
    <property type="match status" value="1"/>
</dbReference>
<reference evidence="3" key="1">
    <citation type="journal article" date="2019" name="Int. J. Syst. Evol. Microbiol.">
        <title>The Global Catalogue of Microorganisms (GCM) 10K type strain sequencing project: providing services to taxonomists for standard genome sequencing and annotation.</title>
        <authorList>
            <consortium name="The Broad Institute Genomics Platform"/>
            <consortium name="The Broad Institute Genome Sequencing Center for Infectious Disease"/>
            <person name="Wu L."/>
            <person name="Ma J."/>
        </authorList>
    </citation>
    <scope>NUCLEOTIDE SEQUENCE [LARGE SCALE GENOMIC DNA]</scope>
    <source>
        <strain evidence="3">CCM 8947</strain>
    </source>
</reference>